<dbReference type="Gene3D" id="1.10.150.130">
    <property type="match status" value="1"/>
</dbReference>
<name>A0ABR7YB52_9SPHI</name>
<dbReference type="CDD" id="cd01185">
    <property type="entry name" value="INTN1_C_like"/>
    <property type="match status" value="1"/>
</dbReference>
<proteinExistence type="inferred from homology"/>
<dbReference type="RefSeq" id="WP_190301388.1">
    <property type="nucleotide sequence ID" value="NZ_JACOIJ010000003.1"/>
</dbReference>
<dbReference type="InterPro" id="IPR013762">
    <property type="entry name" value="Integrase-like_cat_sf"/>
</dbReference>
<dbReference type="InterPro" id="IPR010998">
    <property type="entry name" value="Integrase_recombinase_N"/>
</dbReference>
<dbReference type="InterPro" id="IPR050090">
    <property type="entry name" value="Tyrosine_recombinase_XerCD"/>
</dbReference>
<dbReference type="Pfam" id="PF17293">
    <property type="entry name" value="Arm-DNA-bind_5"/>
    <property type="match status" value="1"/>
</dbReference>
<dbReference type="InterPro" id="IPR035386">
    <property type="entry name" value="Arm-DNA-bind_5"/>
</dbReference>
<dbReference type="PANTHER" id="PTHR30349">
    <property type="entry name" value="PHAGE INTEGRASE-RELATED"/>
    <property type="match status" value="1"/>
</dbReference>
<dbReference type="InterPro" id="IPR002104">
    <property type="entry name" value="Integrase_catalytic"/>
</dbReference>
<evidence type="ECO:0000256" key="1">
    <source>
        <dbReference type="ARBA" id="ARBA00008857"/>
    </source>
</evidence>
<protein>
    <submittedName>
        <fullName evidence="5">Site-specific integrase</fullName>
    </submittedName>
</protein>
<evidence type="ECO:0000256" key="3">
    <source>
        <dbReference type="ARBA" id="ARBA00023172"/>
    </source>
</evidence>
<evidence type="ECO:0000313" key="6">
    <source>
        <dbReference type="Proteomes" id="UP000651271"/>
    </source>
</evidence>
<organism evidence="5 6">
    <name type="scientific">Sphingobacterium litopenaei</name>
    <dbReference type="NCBI Taxonomy" id="2763500"/>
    <lineage>
        <taxon>Bacteria</taxon>
        <taxon>Pseudomonadati</taxon>
        <taxon>Bacteroidota</taxon>
        <taxon>Sphingobacteriia</taxon>
        <taxon>Sphingobacteriales</taxon>
        <taxon>Sphingobacteriaceae</taxon>
        <taxon>Sphingobacterium</taxon>
    </lineage>
</organism>
<dbReference type="SUPFAM" id="SSF56349">
    <property type="entry name" value="DNA breaking-rejoining enzymes"/>
    <property type="match status" value="1"/>
</dbReference>
<gene>
    <name evidence="5" type="ORF">H8B04_02870</name>
</gene>
<dbReference type="InterPro" id="IPR011010">
    <property type="entry name" value="DNA_brk_join_enz"/>
</dbReference>
<comment type="similarity">
    <text evidence="1">Belongs to the 'phage' integrase family.</text>
</comment>
<dbReference type="InterPro" id="IPR025269">
    <property type="entry name" value="SAM-like_dom"/>
</dbReference>
<keyword evidence="6" id="KW-1185">Reference proteome</keyword>
<keyword evidence="3" id="KW-0233">DNA recombination</keyword>
<evidence type="ECO:0000256" key="2">
    <source>
        <dbReference type="ARBA" id="ARBA00023125"/>
    </source>
</evidence>
<sequence>MKITLKEKKLKSGLISYYIEYYKGSTVGDDGKRIHLRDFEYLKLYFDPYAKTANEKKKNKEDKELAENILAIRKADFAQGKYGIKNPIKTKRRFLDFFLEKSNEKSGSTRDTWISTFAHLQNIISKNFVFEEINETFCNSVRKYFDKEAKTKSNLFISSNTKYSYFNKFKASLRLAVKEGYLTHNFADDLKSFDMVETQREYLTFEELQKLSDTPCKYPVLKSAFIFACLSGLRWSDCNKLTWSEVREEGDDVYKVNFRQEKTEGVEYLYISKQARDLLGKRGEPYERVFKGLKYSATNNNELAKWVLLSGTKRHITFHSARHTNAVLLLENGADLYTVQKRLGHKIIRTTQIYAKIADRKMRESAYIIPELKLNLL</sequence>
<dbReference type="Gene3D" id="1.10.443.10">
    <property type="entry name" value="Intergrase catalytic core"/>
    <property type="match status" value="1"/>
</dbReference>
<dbReference type="Pfam" id="PF00589">
    <property type="entry name" value="Phage_integrase"/>
    <property type="match status" value="1"/>
</dbReference>
<evidence type="ECO:0000313" key="5">
    <source>
        <dbReference type="EMBL" id="MBD1428520.1"/>
    </source>
</evidence>
<evidence type="ECO:0000259" key="4">
    <source>
        <dbReference type="PROSITE" id="PS51898"/>
    </source>
</evidence>
<dbReference type="Proteomes" id="UP000651271">
    <property type="component" value="Unassembled WGS sequence"/>
</dbReference>
<reference evidence="5 6" key="1">
    <citation type="submission" date="2020-08" db="EMBL/GenBank/DDBJ databases">
        <title>Sphingobacterium sp. DN04309 isolated from aquaculture water.</title>
        <authorList>
            <person name="Zhang M."/>
        </authorList>
    </citation>
    <scope>NUCLEOTIDE SEQUENCE [LARGE SCALE GENOMIC DNA]</scope>
    <source>
        <strain evidence="5 6">DN04309</strain>
    </source>
</reference>
<dbReference type="EMBL" id="JACOIJ010000003">
    <property type="protein sequence ID" value="MBD1428520.1"/>
    <property type="molecule type" value="Genomic_DNA"/>
</dbReference>
<accession>A0ABR7YB52</accession>
<comment type="caution">
    <text evidence="5">The sequence shown here is derived from an EMBL/GenBank/DDBJ whole genome shotgun (WGS) entry which is preliminary data.</text>
</comment>
<dbReference type="PANTHER" id="PTHR30349:SF64">
    <property type="entry name" value="PROPHAGE INTEGRASE INTD-RELATED"/>
    <property type="match status" value="1"/>
</dbReference>
<dbReference type="PROSITE" id="PS51898">
    <property type="entry name" value="TYR_RECOMBINASE"/>
    <property type="match status" value="1"/>
</dbReference>
<feature type="domain" description="Tyr recombinase" evidence="4">
    <location>
        <begin position="198"/>
        <end position="368"/>
    </location>
</feature>
<dbReference type="Pfam" id="PF13102">
    <property type="entry name" value="Phage_int_SAM_5"/>
    <property type="match status" value="1"/>
</dbReference>
<keyword evidence="2" id="KW-0238">DNA-binding</keyword>